<evidence type="ECO:0000256" key="1">
    <source>
        <dbReference type="SAM" id="Phobius"/>
    </source>
</evidence>
<accession>A0ABV0YXA8</accession>
<keyword evidence="1" id="KW-1133">Transmembrane helix</keyword>
<proteinExistence type="predicted"/>
<evidence type="ECO:0000313" key="3">
    <source>
        <dbReference type="Proteomes" id="UP001469553"/>
    </source>
</evidence>
<comment type="caution">
    <text evidence="2">The sequence shown here is derived from an EMBL/GenBank/DDBJ whole genome shotgun (WGS) entry which is preliminary data.</text>
</comment>
<name>A0ABV0YXA8_9TELE</name>
<sequence length="210" mass="22688">VGQLLQFLFPSFESGSRVNRLQFLFPSFESGAGLPDFFDAAGLQDSCFEGPLLYSADLLTEGPLLCSTPTGRPGYCLIVASRMADSVFAVGLLTDSSFAIGLLTDSFFVADLQFVSSFVARFFVVGLLIAYSFVAGLLIACSFVAGLLIACSFVAGLLNSTQFGLPLWLMFCFLDSRCSPNGLFLFLNSSECSSALLSKTTQRYDRKELL</sequence>
<keyword evidence="1" id="KW-0812">Transmembrane</keyword>
<gene>
    <name evidence="2" type="ORF">AMECASPLE_004012</name>
</gene>
<dbReference type="Proteomes" id="UP001469553">
    <property type="component" value="Unassembled WGS sequence"/>
</dbReference>
<feature type="transmembrane region" description="Helical" evidence="1">
    <location>
        <begin position="122"/>
        <end position="155"/>
    </location>
</feature>
<reference evidence="2 3" key="1">
    <citation type="submission" date="2021-06" db="EMBL/GenBank/DDBJ databases">
        <authorList>
            <person name="Palmer J.M."/>
        </authorList>
    </citation>
    <scope>NUCLEOTIDE SEQUENCE [LARGE SCALE GENOMIC DNA]</scope>
    <source>
        <strain evidence="2 3">AS_MEX2019</strain>
        <tissue evidence="2">Muscle</tissue>
    </source>
</reference>
<protein>
    <submittedName>
        <fullName evidence="2">Uncharacterized protein</fullName>
    </submittedName>
</protein>
<feature type="transmembrane region" description="Helical" evidence="1">
    <location>
        <begin position="87"/>
        <end position="110"/>
    </location>
</feature>
<keyword evidence="3" id="KW-1185">Reference proteome</keyword>
<keyword evidence="1" id="KW-0472">Membrane</keyword>
<evidence type="ECO:0000313" key="2">
    <source>
        <dbReference type="EMBL" id="MEQ2298326.1"/>
    </source>
</evidence>
<organism evidence="2 3">
    <name type="scientific">Ameca splendens</name>
    <dbReference type="NCBI Taxonomy" id="208324"/>
    <lineage>
        <taxon>Eukaryota</taxon>
        <taxon>Metazoa</taxon>
        <taxon>Chordata</taxon>
        <taxon>Craniata</taxon>
        <taxon>Vertebrata</taxon>
        <taxon>Euteleostomi</taxon>
        <taxon>Actinopterygii</taxon>
        <taxon>Neopterygii</taxon>
        <taxon>Teleostei</taxon>
        <taxon>Neoteleostei</taxon>
        <taxon>Acanthomorphata</taxon>
        <taxon>Ovalentaria</taxon>
        <taxon>Atherinomorphae</taxon>
        <taxon>Cyprinodontiformes</taxon>
        <taxon>Goodeidae</taxon>
        <taxon>Ameca</taxon>
    </lineage>
</organism>
<feature type="non-terminal residue" evidence="2">
    <location>
        <position position="1"/>
    </location>
</feature>
<dbReference type="EMBL" id="JAHRIP010047191">
    <property type="protein sequence ID" value="MEQ2298326.1"/>
    <property type="molecule type" value="Genomic_DNA"/>
</dbReference>